<dbReference type="AlphaFoldDB" id="A0A2X3VR51"/>
<accession>A0A2X3VR51</accession>
<dbReference type="Pfam" id="PF00583">
    <property type="entry name" value="Acetyltransf_1"/>
    <property type="match status" value="1"/>
</dbReference>
<dbReference type="Gene3D" id="3.40.630.30">
    <property type="match status" value="1"/>
</dbReference>
<feature type="domain" description="N-acetyltransferase" evidence="2">
    <location>
        <begin position="22"/>
        <end position="162"/>
    </location>
</feature>
<dbReference type="CDD" id="cd04301">
    <property type="entry name" value="NAT_SF"/>
    <property type="match status" value="1"/>
</dbReference>
<organism evidence="3 4">
    <name type="scientific">Streptococcus ferus</name>
    <dbReference type="NCBI Taxonomy" id="1345"/>
    <lineage>
        <taxon>Bacteria</taxon>
        <taxon>Bacillati</taxon>
        <taxon>Bacillota</taxon>
        <taxon>Bacilli</taxon>
        <taxon>Lactobacillales</taxon>
        <taxon>Streptococcaceae</taxon>
        <taxon>Streptococcus</taxon>
    </lineage>
</organism>
<evidence type="ECO:0000313" key="4">
    <source>
        <dbReference type="Proteomes" id="UP000249495"/>
    </source>
</evidence>
<dbReference type="PROSITE" id="PS51186">
    <property type="entry name" value="GNAT"/>
    <property type="match status" value="1"/>
</dbReference>
<dbReference type="EC" id="2.3.1.-" evidence="3"/>
<protein>
    <submittedName>
        <fullName evidence="3">Acetyltransferase</fullName>
        <ecNumber evidence="3">2.3.1.-</ecNumber>
    </submittedName>
</protein>
<dbReference type="STRING" id="1123303.GCA_000372425_00358"/>
<dbReference type="KEGG" id="sfer:NCTC12278_00828"/>
<dbReference type="InterPro" id="IPR000182">
    <property type="entry name" value="GNAT_dom"/>
</dbReference>
<dbReference type="PANTHER" id="PTHR13947">
    <property type="entry name" value="GNAT FAMILY N-ACETYLTRANSFERASE"/>
    <property type="match status" value="1"/>
</dbReference>
<evidence type="ECO:0000259" key="2">
    <source>
        <dbReference type="PROSITE" id="PS51186"/>
    </source>
</evidence>
<keyword evidence="4" id="KW-1185">Reference proteome</keyword>
<dbReference type="SUPFAM" id="SSF55729">
    <property type="entry name" value="Acyl-CoA N-acyltransferases (Nat)"/>
    <property type="match status" value="1"/>
</dbReference>
<proteinExistence type="predicted"/>
<evidence type="ECO:0000256" key="1">
    <source>
        <dbReference type="ARBA" id="ARBA00022679"/>
    </source>
</evidence>
<reference evidence="3 4" key="1">
    <citation type="submission" date="2018-06" db="EMBL/GenBank/DDBJ databases">
        <authorList>
            <consortium name="Pathogen Informatics"/>
            <person name="Doyle S."/>
        </authorList>
    </citation>
    <scope>NUCLEOTIDE SEQUENCE [LARGE SCALE GENOMIC DNA]</scope>
    <source>
        <strain evidence="3 4">NCTC12278</strain>
    </source>
</reference>
<dbReference type="GO" id="GO:0008080">
    <property type="term" value="F:N-acetyltransferase activity"/>
    <property type="evidence" value="ECO:0007669"/>
    <property type="project" value="InterPro"/>
</dbReference>
<dbReference type="PANTHER" id="PTHR13947:SF37">
    <property type="entry name" value="LD18367P"/>
    <property type="match status" value="1"/>
</dbReference>
<sequence>MYFQESRKMKLIPYESRYKNQVIALILYLQNYDNQVDLSLEEQPDMNVIEDYYMATGGNFWLVVTEEGMVVGTIGLLVKEQVGVLKKFFVHQDFRGREKGVSSLLYQALVADCQAKDVKIIVLDTPSKCYAAHRFYEKQGFQQIEKEDLLIRYDYPNRDSLIFMLEFGN</sequence>
<keyword evidence="1 3" id="KW-0808">Transferase</keyword>
<name>A0A2X3VR51_9STRE</name>
<gene>
    <name evidence="3" type="ORF">NCTC12278_00828</name>
</gene>
<dbReference type="EMBL" id="LS483343">
    <property type="protein sequence ID" value="SQF40215.1"/>
    <property type="molecule type" value="Genomic_DNA"/>
</dbReference>
<keyword evidence="3" id="KW-0012">Acyltransferase</keyword>
<evidence type="ECO:0000313" key="3">
    <source>
        <dbReference type="EMBL" id="SQF40215.1"/>
    </source>
</evidence>
<dbReference type="InterPro" id="IPR016181">
    <property type="entry name" value="Acyl_CoA_acyltransferase"/>
</dbReference>
<dbReference type="Proteomes" id="UP000249495">
    <property type="component" value="Chromosome 1"/>
</dbReference>
<dbReference type="InterPro" id="IPR050769">
    <property type="entry name" value="NAT_camello-type"/>
</dbReference>